<evidence type="ECO:0000256" key="4">
    <source>
        <dbReference type="ARBA" id="ARBA00022857"/>
    </source>
</evidence>
<keyword evidence="5 7" id="KW-0560">Oxidoreductase</keyword>
<feature type="binding site" description="in other chain" evidence="8">
    <location>
        <begin position="137"/>
        <end position="139"/>
    </location>
    <ligand>
        <name>FMN</name>
        <dbReference type="ChEBI" id="CHEBI:58210"/>
        <note>ligand shared between dimeric partners</note>
    </ligand>
</feature>
<reference evidence="10 11" key="1">
    <citation type="submission" date="2020-08" db="EMBL/GenBank/DDBJ databases">
        <title>Genomic Encyclopedia of Type Strains, Phase IV (KMG-IV): sequencing the most valuable type-strain genomes for metagenomic binning, comparative biology and taxonomic classification.</title>
        <authorList>
            <person name="Goeker M."/>
        </authorList>
    </citation>
    <scope>NUCLEOTIDE SEQUENCE [LARGE SCALE GENOMIC DNA]</scope>
    <source>
        <strain evidence="10 11">DSM 101465</strain>
    </source>
</reference>
<dbReference type="EMBL" id="JACHEH010000001">
    <property type="protein sequence ID" value="MBB6166560.1"/>
    <property type="molecule type" value="Genomic_DNA"/>
</dbReference>
<dbReference type="EC" id="1.-.-.-" evidence="7"/>
<keyword evidence="11" id="KW-1185">Reference proteome</keyword>
<keyword evidence="2 7" id="KW-0285">Flavoprotein</keyword>
<evidence type="ECO:0000256" key="7">
    <source>
        <dbReference type="PIRNR" id="PIRNR000232"/>
    </source>
</evidence>
<dbReference type="PANTHER" id="PTHR43821:SF1">
    <property type="entry name" value="NAD(P)H NITROREDUCTASE YDJA-RELATED"/>
    <property type="match status" value="1"/>
</dbReference>
<dbReference type="CDD" id="cd02135">
    <property type="entry name" value="YdjA-like"/>
    <property type="match status" value="1"/>
</dbReference>
<feature type="domain" description="Nitroreductase" evidence="9">
    <location>
        <begin position="10"/>
        <end position="167"/>
    </location>
</feature>
<dbReference type="Proteomes" id="UP000588017">
    <property type="component" value="Unassembled WGS sequence"/>
</dbReference>
<comment type="similarity">
    <text evidence="1 7">Belongs to the nitroreductase family.</text>
</comment>
<dbReference type="PANTHER" id="PTHR43821">
    <property type="entry name" value="NAD(P)H NITROREDUCTASE YDJA-RELATED"/>
    <property type="match status" value="1"/>
</dbReference>
<accession>A0A841K3K0</accession>
<feature type="binding site" evidence="8">
    <location>
        <position position="39"/>
    </location>
    <ligand>
        <name>FMN</name>
        <dbReference type="ChEBI" id="CHEBI:58210"/>
        <note>ligand shared between dimeric partners</note>
    </ligand>
</feature>
<protein>
    <recommendedName>
        <fullName evidence="7">Putative NAD(P)H nitroreductase</fullName>
        <ecNumber evidence="7">1.-.-.-</ecNumber>
    </recommendedName>
</protein>
<dbReference type="Pfam" id="PF00881">
    <property type="entry name" value="Nitroreductase"/>
    <property type="match status" value="1"/>
</dbReference>
<sequence length="190" mass="20511">MSNATIELLSARRSVPARQMQGPAPSEEQLRTLLTIAARVPDHGKLAPWRFIVFSGEAREKAAQIIAAAFAADNPEADEKRLAAERERMTAAPLVVAVVSRAAPHPKIPEWEQVLSAGAVCMNLIVAANAMGFATSWVTGWCAYDRRVLDAFGLAPDERIAGFVHIGTASEKPADRPRPDLSAIVTRFGE</sequence>
<dbReference type="SUPFAM" id="SSF55469">
    <property type="entry name" value="FMN-dependent nitroreductase-like"/>
    <property type="match status" value="1"/>
</dbReference>
<evidence type="ECO:0000256" key="2">
    <source>
        <dbReference type="ARBA" id="ARBA00022630"/>
    </source>
</evidence>
<dbReference type="InterPro" id="IPR026021">
    <property type="entry name" value="YdjA-like"/>
</dbReference>
<dbReference type="PIRSF" id="PIRSF000232">
    <property type="entry name" value="YdjA"/>
    <property type="match status" value="1"/>
</dbReference>
<evidence type="ECO:0000259" key="9">
    <source>
        <dbReference type="Pfam" id="PF00881"/>
    </source>
</evidence>
<keyword evidence="3 7" id="KW-0288">FMN</keyword>
<dbReference type="GO" id="GO:0016491">
    <property type="term" value="F:oxidoreductase activity"/>
    <property type="evidence" value="ECO:0007669"/>
    <property type="project" value="UniProtKB-UniRule"/>
</dbReference>
<comment type="cofactor">
    <cofactor evidence="8">
        <name>FMN</name>
        <dbReference type="ChEBI" id="CHEBI:58210"/>
    </cofactor>
    <text evidence="8">Binds 1 FMN per subunit.</text>
</comment>
<keyword evidence="4 7" id="KW-0521">NADP</keyword>
<dbReference type="AlphaFoldDB" id="A0A841K3K0"/>
<evidence type="ECO:0000313" key="10">
    <source>
        <dbReference type="EMBL" id="MBB6166560.1"/>
    </source>
</evidence>
<evidence type="ECO:0000256" key="5">
    <source>
        <dbReference type="ARBA" id="ARBA00023002"/>
    </source>
</evidence>
<dbReference type="RefSeq" id="WP_183331321.1">
    <property type="nucleotide sequence ID" value="NZ_BMHX01000001.1"/>
</dbReference>
<proteinExistence type="inferred from homology"/>
<comment type="caution">
    <text evidence="10">The sequence shown here is derived from an EMBL/GenBank/DDBJ whole genome shotgun (WGS) entry which is preliminary data.</text>
</comment>
<evidence type="ECO:0000256" key="3">
    <source>
        <dbReference type="ARBA" id="ARBA00022643"/>
    </source>
</evidence>
<evidence type="ECO:0000313" key="11">
    <source>
        <dbReference type="Proteomes" id="UP000588017"/>
    </source>
</evidence>
<feature type="binding site" evidence="8">
    <location>
        <position position="43"/>
    </location>
    <ligand>
        <name>FMN</name>
        <dbReference type="ChEBI" id="CHEBI:58210"/>
        <note>ligand shared between dimeric partners</note>
    </ligand>
</feature>
<dbReference type="Gene3D" id="3.40.109.10">
    <property type="entry name" value="NADH Oxidase"/>
    <property type="match status" value="1"/>
</dbReference>
<evidence type="ECO:0000256" key="8">
    <source>
        <dbReference type="PIRSR" id="PIRSR000232-1"/>
    </source>
</evidence>
<name>A0A841K3K0_9HYPH</name>
<evidence type="ECO:0000256" key="1">
    <source>
        <dbReference type="ARBA" id="ARBA00007118"/>
    </source>
</evidence>
<organism evidence="10 11">
    <name type="scientific">Chelatococcus composti</name>
    <dbReference type="NCBI Taxonomy" id="1743235"/>
    <lineage>
        <taxon>Bacteria</taxon>
        <taxon>Pseudomonadati</taxon>
        <taxon>Pseudomonadota</taxon>
        <taxon>Alphaproteobacteria</taxon>
        <taxon>Hyphomicrobiales</taxon>
        <taxon>Chelatococcaceae</taxon>
        <taxon>Chelatococcus</taxon>
    </lineage>
</organism>
<feature type="binding site" description="in other chain" evidence="8">
    <location>
        <begin position="12"/>
        <end position="14"/>
    </location>
    <ligand>
        <name>FMN</name>
        <dbReference type="ChEBI" id="CHEBI:58210"/>
        <note>ligand shared between dimeric partners</note>
    </ligand>
</feature>
<gene>
    <name evidence="10" type="ORF">HNQ73_000168</name>
</gene>
<keyword evidence="6 7" id="KW-0520">NAD</keyword>
<dbReference type="InterPro" id="IPR000415">
    <property type="entry name" value="Nitroreductase-like"/>
</dbReference>
<dbReference type="InterPro" id="IPR052530">
    <property type="entry name" value="NAD(P)H_nitroreductase"/>
</dbReference>
<evidence type="ECO:0000256" key="6">
    <source>
        <dbReference type="ARBA" id="ARBA00023027"/>
    </source>
</evidence>
<dbReference type="InterPro" id="IPR029479">
    <property type="entry name" value="Nitroreductase"/>
</dbReference>